<dbReference type="CDD" id="cd13566">
    <property type="entry name" value="PBP2_phosphate"/>
    <property type="match status" value="1"/>
</dbReference>
<feature type="domain" description="PBP" evidence="6">
    <location>
        <begin position="37"/>
        <end position="270"/>
    </location>
</feature>
<evidence type="ECO:0000259" key="6">
    <source>
        <dbReference type="Pfam" id="PF12849"/>
    </source>
</evidence>
<evidence type="ECO:0000313" key="7">
    <source>
        <dbReference type="EMBL" id="BDU49823.1"/>
    </source>
</evidence>
<evidence type="ECO:0000256" key="2">
    <source>
        <dbReference type="ARBA" id="ARBA00022448"/>
    </source>
</evidence>
<evidence type="ECO:0000256" key="4">
    <source>
        <dbReference type="RuleBase" id="RU367119"/>
    </source>
</evidence>
<dbReference type="Pfam" id="PF12849">
    <property type="entry name" value="PBP_like_2"/>
    <property type="match status" value="1"/>
</dbReference>
<gene>
    <name evidence="7" type="ORF">HLVA_03920</name>
</gene>
<keyword evidence="3" id="KW-0732">Signal</keyword>
<name>A0AAU9DCF1_9FUSO</name>
<reference evidence="7 8" key="1">
    <citation type="submission" date="2022-11" db="EMBL/GenBank/DDBJ databases">
        <title>Haliovirga abyssi gen. nov., sp. nov., a mesophilic fermentative bacterium isolated from the Iheya North hydrothermal field and the proposal of Haliovirgaceae fam. nov.</title>
        <authorList>
            <person name="Miyazaki U."/>
            <person name="Tame A."/>
            <person name="Miyazaki J."/>
            <person name="Takai K."/>
            <person name="Sawayama S."/>
            <person name="Kitajima M."/>
            <person name="Okamoto A."/>
            <person name="Nakagawa S."/>
        </authorList>
    </citation>
    <scope>NUCLEOTIDE SEQUENCE [LARGE SCALE GENOMIC DNA]</scope>
    <source>
        <strain evidence="7 8">IC12</strain>
    </source>
</reference>
<dbReference type="Proteomes" id="UP001321582">
    <property type="component" value="Chromosome"/>
</dbReference>
<keyword evidence="5" id="KW-0472">Membrane</keyword>
<protein>
    <recommendedName>
        <fullName evidence="4">Phosphate-binding protein</fullName>
    </recommendedName>
</protein>
<dbReference type="InterPro" id="IPR050811">
    <property type="entry name" value="Phosphate_ABC_transporter"/>
</dbReference>
<dbReference type="NCBIfam" id="TIGR02136">
    <property type="entry name" value="ptsS_2"/>
    <property type="match status" value="1"/>
</dbReference>
<dbReference type="PANTHER" id="PTHR30570">
    <property type="entry name" value="PERIPLASMIC PHOSPHATE BINDING COMPONENT OF PHOSPHATE ABC TRANSPORTER"/>
    <property type="match status" value="1"/>
</dbReference>
<evidence type="ECO:0000256" key="1">
    <source>
        <dbReference type="ARBA" id="ARBA00008725"/>
    </source>
</evidence>
<proteinExistence type="inferred from homology"/>
<dbReference type="AlphaFoldDB" id="A0AAU9DCF1"/>
<dbReference type="SUPFAM" id="SSF53850">
    <property type="entry name" value="Periplasmic binding protein-like II"/>
    <property type="match status" value="1"/>
</dbReference>
<dbReference type="PANTHER" id="PTHR30570:SF1">
    <property type="entry name" value="PHOSPHATE-BINDING PROTEIN PSTS"/>
    <property type="match status" value="1"/>
</dbReference>
<dbReference type="KEGG" id="haby:HLVA_03920"/>
<keyword evidence="2 4" id="KW-0813">Transport</keyword>
<comment type="function">
    <text evidence="4">Involved in the system for phosphate transport across the cytoplasmic membrane.</text>
</comment>
<feature type="transmembrane region" description="Helical" evidence="5">
    <location>
        <begin position="6"/>
        <end position="27"/>
    </location>
</feature>
<sequence length="285" mass="30720">MKKSLVVIMLGIFISVVATAGVFDFLFKKGNSKKRIEVTLRGSTTVLPIGMAVTEQFSKENKRSRVSVSGGGSSTGIKALLDGSVDIAEASRAMKSKEYDIAKSKGMKIKEIVVAFDGIAIVVNPSNGVTALTKEQVKKIYKGEITNWKEVGGPDKAIVAVGRDTASGTREAFDHLVMDKEEPATGVLELASNNAVLDDVENTKGGIGYIGLGYVNHQVKALTINGIKPTFDTVKNKTYPVSRNLYWYTTEDKINNVNGVKQLIDYLLGEKGQAIVKSQGFVPVK</sequence>
<dbReference type="InterPro" id="IPR011862">
    <property type="entry name" value="Phos-bd"/>
</dbReference>
<evidence type="ECO:0000313" key="8">
    <source>
        <dbReference type="Proteomes" id="UP001321582"/>
    </source>
</evidence>
<dbReference type="GO" id="GO:0042301">
    <property type="term" value="F:phosphate ion binding"/>
    <property type="evidence" value="ECO:0007669"/>
    <property type="project" value="UniProtKB-UniRule"/>
</dbReference>
<dbReference type="EMBL" id="AP027059">
    <property type="protein sequence ID" value="BDU49823.1"/>
    <property type="molecule type" value="Genomic_DNA"/>
</dbReference>
<keyword evidence="5" id="KW-1133">Transmembrane helix</keyword>
<keyword evidence="4" id="KW-0592">Phosphate transport</keyword>
<organism evidence="7 8">
    <name type="scientific">Haliovirga abyssi</name>
    <dbReference type="NCBI Taxonomy" id="2996794"/>
    <lineage>
        <taxon>Bacteria</taxon>
        <taxon>Fusobacteriati</taxon>
        <taxon>Fusobacteriota</taxon>
        <taxon>Fusobacteriia</taxon>
        <taxon>Fusobacteriales</taxon>
        <taxon>Haliovirgaceae</taxon>
        <taxon>Haliovirga</taxon>
    </lineage>
</organism>
<dbReference type="InterPro" id="IPR024370">
    <property type="entry name" value="PBP_domain"/>
</dbReference>
<keyword evidence="5" id="KW-0812">Transmembrane</keyword>
<comment type="similarity">
    <text evidence="1 4">Belongs to the PstS family.</text>
</comment>
<dbReference type="Gene3D" id="3.40.190.10">
    <property type="entry name" value="Periplasmic binding protein-like II"/>
    <property type="match status" value="2"/>
</dbReference>
<evidence type="ECO:0000256" key="5">
    <source>
        <dbReference type="SAM" id="Phobius"/>
    </source>
</evidence>
<evidence type="ECO:0000256" key="3">
    <source>
        <dbReference type="ARBA" id="ARBA00022729"/>
    </source>
</evidence>
<dbReference type="RefSeq" id="WP_307904767.1">
    <property type="nucleotide sequence ID" value="NZ_AP027059.1"/>
</dbReference>
<accession>A0AAU9DCF1</accession>
<keyword evidence="8" id="KW-1185">Reference proteome</keyword>
<dbReference type="GO" id="GO:0006817">
    <property type="term" value="P:phosphate ion transport"/>
    <property type="evidence" value="ECO:0007669"/>
    <property type="project" value="UniProtKB-UniRule"/>
</dbReference>